<keyword evidence="2" id="KW-1185">Reference proteome</keyword>
<dbReference type="AlphaFoldDB" id="A0A9P4QZY9"/>
<dbReference type="EMBL" id="ML996120">
    <property type="protein sequence ID" value="KAF2736953.1"/>
    <property type="molecule type" value="Genomic_DNA"/>
</dbReference>
<evidence type="ECO:0000313" key="2">
    <source>
        <dbReference type="Proteomes" id="UP000799444"/>
    </source>
</evidence>
<protein>
    <submittedName>
        <fullName evidence="1">Uncharacterized protein</fullName>
    </submittedName>
</protein>
<name>A0A9P4QZY9_9PLEO</name>
<dbReference type="Proteomes" id="UP000799444">
    <property type="component" value="Unassembled WGS sequence"/>
</dbReference>
<gene>
    <name evidence="1" type="ORF">EJ04DRAFT_139079</name>
</gene>
<comment type="caution">
    <text evidence="1">The sequence shown here is derived from an EMBL/GenBank/DDBJ whole genome shotgun (WGS) entry which is preliminary data.</text>
</comment>
<proteinExistence type="predicted"/>
<organism evidence="1 2">
    <name type="scientific">Polyplosphaeria fusca</name>
    <dbReference type="NCBI Taxonomy" id="682080"/>
    <lineage>
        <taxon>Eukaryota</taxon>
        <taxon>Fungi</taxon>
        <taxon>Dikarya</taxon>
        <taxon>Ascomycota</taxon>
        <taxon>Pezizomycotina</taxon>
        <taxon>Dothideomycetes</taxon>
        <taxon>Pleosporomycetidae</taxon>
        <taxon>Pleosporales</taxon>
        <taxon>Tetraplosphaeriaceae</taxon>
        <taxon>Polyplosphaeria</taxon>
    </lineage>
</organism>
<reference evidence="1" key="1">
    <citation type="journal article" date="2020" name="Stud. Mycol.">
        <title>101 Dothideomycetes genomes: a test case for predicting lifestyles and emergence of pathogens.</title>
        <authorList>
            <person name="Haridas S."/>
            <person name="Albert R."/>
            <person name="Binder M."/>
            <person name="Bloem J."/>
            <person name="Labutti K."/>
            <person name="Salamov A."/>
            <person name="Andreopoulos B."/>
            <person name="Baker S."/>
            <person name="Barry K."/>
            <person name="Bills G."/>
            <person name="Bluhm B."/>
            <person name="Cannon C."/>
            <person name="Castanera R."/>
            <person name="Culley D."/>
            <person name="Daum C."/>
            <person name="Ezra D."/>
            <person name="Gonzalez J."/>
            <person name="Henrissat B."/>
            <person name="Kuo A."/>
            <person name="Liang C."/>
            <person name="Lipzen A."/>
            <person name="Lutzoni F."/>
            <person name="Magnuson J."/>
            <person name="Mondo S."/>
            <person name="Nolan M."/>
            <person name="Ohm R."/>
            <person name="Pangilinan J."/>
            <person name="Park H.-J."/>
            <person name="Ramirez L."/>
            <person name="Alfaro M."/>
            <person name="Sun H."/>
            <person name="Tritt A."/>
            <person name="Yoshinaga Y."/>
            <person name="Zwiers L.-H."/>
            <person name="Turgeon B."/>
            <person name="Goodwin S."/>
            <person name="Spatafora J."/>
            <person name="Crous P."/>
            <person name="Grigoriev I."/>
        </authorList>
    </citation>
    <scope>NUCLEOTIDE SEQUENCE</scope>
    <source>
        <strain evidence="1">CBS 125425</strain>
    </source>
</reference>
<sequence>MSDRPLANRVHLAMSRPQADCKGAVPSHMFHRGSLQISLEACFRIALSEAQSHHSNVVNGTELPAMLGRSCLADSLVPRAGAAVFRHRDDLMRPTCFIRSQRPGFLRYCHIVSQRGPQTHLARLIGFAVPCPPAADAGADRTGSPYCHLEPAAARSFHQRVPSRLQPHKSLAR</sequence>
<accession>A0A9P4QZY9</accession>
<evidence type="ECO:0000313" key="1">
    <source>
        <dbReference type="EMBL" id="KAF2736953.1"/>
    </source>
</evidence>